<evidence type="ECO:0000313" key="8">
    <source>
        <dbReference type="Proteomes" id="UP000028782"/>
    </source>
</evidence>
<dbReference type="EMBL" id="CP006704">
    <property type="protein sequence ID" value="AIJ47803.1"/>
    <property type="molecule type" value="Genomic_DNA"/>
</dbReference>
<comment type="similarity">
    <text evidence="1">In the C-terminal section; belongs to the class-I pyridoxal-phosphate-dependent aminotransferase family.</text>
</comment>
<dbReference type="SUPFAM" id="SSF53383">
    <property type="entry name" value="PLP-dependent transferases"/>
    <property type="match status" value="1"/>
</dbReference>
<dbReference type="CDD" id="cd00609">
    <property type="entry name" value="AAT_like"/>
    <property type="match status" value="1"/>
</dbReference>
<dbReference type="PROSITE" id="PS50949">
    <property type="entry name" value="HTH_GNTR"/>
    <property type="match status" value="1"/>
</dbReference>
<dbReference type="InterPro" id="IPR015422">
    <property type="entry name" value="PyrdxlP-dep_Trfase_small"/>
</dbReference>
<evidence type="ECO:0000256" key="5">
    <source>
        <dbReference type="ARBA" id="ARBA00023163"/>
    </source>
</evidence>
<dbReference type="Gene3D" id="3.90.1150.10">
    <property type="entry name" value="Aspartate Aminotransferase, domain 1"/>
    <property type="match status" value="1"/>
</dbReference>
<dbReference type="Proteomes" id="UP000028782">
    <property type="component" value="Chromosome"/>
</dbReference>
<feature type="domain" description="HTH gntR-type" evidence="6">
    <location>
        <begin position="14"/>
        <end position="82"/>
    </location>
</feature>
<reference evidence="7 8" key="1">
    <citation type="journal article" date="2014" name="Genome Announc.">
        <title>Complete Genome Sequence of Polychlorinated Biphenyl Degrader Comamonas testosteroni TK102 (NBRC 109938).</title>
        <authorList>
            <person name="Fukuda K."/>
            <person name="Hosoyama A."/>
            <person name="Tsuchikane K."/>
            <person name="Ohji S."/>
            <person name="Yamazoe A."/>
            <person name="Fujita N."/>
            <person name="Shintani M."/>
            <person name="Kimbara K."/>
        </authorList>
    </citation>
    <scope>NUCLEOTIDE SEQUENCE [LARGE SCALE GENOMIC DNA]</scope>
    <source>
        <strain evidence="7">TK102</strain>
    </source>
</reference>
<sequence length="477" mass="51967">MLANTVDILMARSGTLINQVMSHIRAGIASRSILPGTRLPSIRQQARLLKMSVSTVVEAYERLAAEGTVVSRPGAGFYVNGPVAPLALMKLGPRLDRVVDPLWVSRQSLESDPASLRPGCGWLPPTWMFEDGLRRALRAQARGSLSELTEYSTPLGNPALRQLLVRRMAATGIDASPEQVMLTESGTQAIDLIFRFLLKPGDKVLVDDPCYFNFHALLKAHQVQAIGVPYTAQGPDLPLFEKALQEHSPRLYITNSGIHNPTGAALSPLVAHRLLKLVDSSELVIVEDDIFADFESTHAPRLAAFDGLARVIHIGSFSKTVSASIRCGFVAARPEWIDALVDLKIATSFGGGRLAEALILKTLTDGGYRKHMETVRQRLSQEMEKVAGRLQKMGVRPALIPQAGMFLWCRLPQGIDAAALARTCLHEGVVLAPGNSFSQSQSAGDFLRFNVSQCSDERVFSVLARALKRPALGRIQD</sequence>
<dbReference type="GO" id="GO:0003700">
    <property type="term" value="F:DNA-binding transcription factor activity"/>
    <property type="evidence" value="ECO:0007669"/>
    <property type="project" value="InterPro"/>
</dbReference>
<dbReference type="InterPro" id="IPR015421">
    <property type="entry name" value="PyrdxlP-dep_Trfase_major"/>
</dbReference>
<dbReference type="InterPro" id="IPR000524">
    <property type="entry name" value="Tscrpt_reg_HTH_GntR"/>
</dbReference>
<organism evidence="7 8">
    <name type="scientific">Comamonas testosteroni TK102</name>
    <dbReference type="NCBI Taxonomy" id="1392005"/>
    <lineage>
        <taxon>Bacteria</taxon>
        <taxon>Pseudomonadati</taxon>
        <taxon>Pseudomonadota</taxon>
        <taxon>Betaproteobacteria</taxon>
        <taxon>Burkholderiales</taxon>
        <taxon>Comamonadaceae</taxon>
        <taxon>Comamonas</taxon>
    </lineage>
</organism>
<dbReference type="InterPro" id="IPR036390">
    <property type="entry name" value="WH_DNA-bd_sf"/>
</dbReference>
<dbReference type="GO" id="GO:0003677">
    <property type="term" value="F:DNA binding"/>
    <property type="evidence" value="ECO:0007669"/>
    <property type="project" value="UniProtKB-KW"/>
</dbReference>
<dbReference type="GO" id="GO:0030170">
    <property type="term" value="F:pyridoxal phosphate binding"/>
    <property type="evidence" value="ECO:0007669"/>
    <property type="project" value="InterPro"/>
</dbReference>
<keyword evidence="3" id="KW-0805">Transcription regulation</keyword>
<dbReference type="InterPro" id="IPR015424">
    <property type="entry name" value="PyrdxlP-dep_Trfase"/>
</dbReference>
<dbReference type="PANTHER" id="PTHR46577:SF2">
    <property type="entry name" value="TRANSCRIPTIONAL REGULATORY PROTEIN"/>
    <property type="match status" value="1"/>
</dbReference>
<evidence type="ECO:0000256" key="3">
    <source>
        <dbReference type="ARBA" id="ARBA00023015"/>
    </source>
</evidence>
<dbReference type="HOGENOM" id="CLU_017584_0_0_4"/>
<proteinExistence type="inferred from homology"/>
<evidence type="ECO:0000256" key="4">
    <source>
        <dbReference type="ARBA" id="ARBA00023125"/>
    </source>
</evidence>
<dbReference type="InterPro" id="IPR051446">
    <property type="entry name" value="HTH_trans_reg/aminotransferase"/>
</dbReference>
<dbReference type="InterPro" id="IPR036388">
    <property type="entry name" value="WH-like_DNA-bd_sf"/>
</dbReference>
<dbReference type="Gene3D" id="3.40.640.10">
    <property type="entry name" value="Type I PLP-dependent aspartate aminotransferase-like (Major domain)"/>
    <property type="match status" value="1"/>
</dbReference>
<dbReference type="SUPFAM" id="SSF46785">
    <property type="entry name" value="Winged helix' DNA-binding domain"/>
    <property type="match status" value="1"/>
</dbReference>
<dbReference type="CDD" id="cd07377">
    <property type="entry name" value="WHTH_GntR"/>
    <property type="match status" value="1"/>
</dbReference>
<evidence type="ECO:0000256" key="1">
    <source>
        <dbReference type="ARBA" id="ARBA00005384"/>
    </source>
</evidence>
<keyword evidence="5" id="KW-0804">Transcription</keyword>
<name>A0A076PPY4_COMTE</name>
<evidence type="ECO:0000259" key="6">
    <source>
        <dbReference type="PROSITE" id="PS50949"/>
    </source>
</evidence>
<dbReference type="KEGG" id="ctes:O987_18480"/>
<gene>
    <name evidence="7" type="ORF">O987_18480</name>
</gene>
<dbReference type="Gene3D" id="1.10.10.10">
    <property type="entry name" value="Winged helix-like DNA-binding domain superfamily/Winged helix DNA-binding domain"/>
    <property type="match status" value="1"/>
</dbReference>
<evidence type="ECO:0000313" key="7">
    <source>
        <dbReference type="EMBL" id="AIJ47803.1"/>
    </source>
</evidence>
<keyword evidence="4" id="KW-0238">DNA-binding</keyword>
<protein>
    <submittedName>
        <fullName evidence="7">GntR family transcriptional regulator</fullName>
    </submittedName>
</protein>
<evidence type="ECO:0000256" key="2">
    <source>
        <dbReference type="ARBA" id="ARBA00022898"/>
    </source>
</evidence>
<dbReference type="SMART" id="SM00345">
    <property type="entry name" value="HTH_GNTR"/>
    <property type="match status" value="1"/>
</dbReference>
<dbReference type="AlphaFoldDB" id="A0A076PPY4"/>
<keyword evidence="2" id="KW-0663">Pyridoxal phosphate</keyword>
<dbReference type="InterPro" id="IPR004839">
    <property type="entry name" value="Aminotransferase_I/II_large"/>
</dbReference>
<dbReference type="Pfam" id="PF00392">
    <property type="entry name" value="GntR"/>
    <property type="match status" value="1"/>
</dbReference>
<accession>A0A076PPY4</accession>
<dbReference type="Pfam" id="PF00155">
    <property type="entry name" value="Aminotran_1_2"/>
    <property type="match status" value="1"/>
</dbReference>
<dbReference type="PANTHER" id="PTHR46577">
    <property type="entry name" value="HTH-TYPE TRANSCRIPTIONAL REGULATORY PROTEIN GABR"/>
    <property type="match status" value="1"/>
</dbReference>